<dbReference type="EMBL" id="QSKW01000006">
    <property type="protein sequence ID" value="RHE98802.1"/>
    <property type="molecule type" value="Genomic_DNA"/>
</dbReference>
<evidence type="ECO:0000313" key="8">
    <source>
        <dbReference type="Proteomes" id="UP000266391"/>
    </source>
</evidence>
<dbReference type="EMBL" id="CYYR01000001">
    <property type="protein sequence ID" value="CUN38723.1"/>
    <property type="molecule type" value="Genomic_DNA"/>
</dbReference>
<dbReference type="RefSeq" id="WP_007885752.1">
    <property type="nucleotide sequence ID" value="NZ_CAKZTK010000027.1"/>
</dbReference>
<gene>
    <name evidence="5" type="ORF">DW707_05545</name>
    <name evidence="4" type="ORF">DW813_00380</name>
    <name evidence="3" type="ORF">ERS852392_00218</name>
    <name evidence="2" type="ORF">RIL183_18621</name>
</gene>
<accession>A0A0M6WHQ5</accession>
<dbReference type="Proteomes" id="UP000095395">
    <property type="component" value="Unassembled WGS sequence"/>
</dbReference>
<dbReference type="Proteomes" id="UP000049828">
    <property type="component" value="Unassembled WGS sequence"/>
</dbReference>
<proteinExistence type="predicted"/>
<evidence type="ECO:0000256" key="1">
    <source>
        <dbReference type="SAM" id="Phobius"/>
    </source>
</evidence>
<keyword evidence="1" id="KW-0812">Transmembrane</keyword>
<dbReference type="Proteomes" id="UP000286271">
    <property type="component" value="Unassembled WGS sequence"/>
</dbReference>
<evidence type="ECO:0000313" key="7">
    <source>
        <dbReference type="Proteomes" id="UP000095395"/>
    </source>
</evidence>
<keyword evidence="1" id="KW-1133">Transmembrane helix</keyword>
<reference evidence="2" key="1">
    <citation type="submission" date="2015-05" db="EMBL/GenBank/DDBJ databases">
        <authorList>
            <person name="Wang D.B."/>
            <person name="Wang M."/>
        </authorList>
    </citation>
    <scope>NUCLEOTIDE SEQUENCE [LARGE SCALE GENOMIC DNA]</scope>
    <source>
        <strain evidence="2">L1-83</strain>
    </source>
</reference>
<protein>
    <recommendedName>
        <fullName evidence="10">DUF3784 domain-containing protein</fullName>
    </recommendedName>
</protein>
<keyword evidence="1" id="KW-0472">Membrane</keyword>
<dbReference type="EMBL" id="QSIQ01000001">
    <property type="protein sequence ID" value="RHD06365.1"/>
    <property type="molecule type" value="Genomic_DNA"/>
</dbReference>
<dbReference type="GeneID" id="75162316"/>
<evidence type="ECO:0000313" key="4">
    <source>
        <dbReference type="EMBL" id="RHD06365.1"/>
    </source>
</evidence>
<dbReference type="Proteomes" id="UP000266391">
    <property type="component" value="Unassembled WGS sequence"/>
</dbReference>
<organism evidence="2 6">
    <name type="scientific">Roseburia inulinivorans</name>
    <dbReference type="NCBI Taxonomy" id="360807"/>
    <lineage>
        <taxon>Bacteria</taxon>
        <taxon>Bacillati</taxon>
        <taxon>Bacillota</taxon>
        <taxon>Clostridia</taxon>
        <taxon>Lachnospirales</taxon>
        <taxon>Lachnospiraceae</taxon>
        <taxon>Roseburia</taxon>
    </lineage>
</organism>
<dbReference type="STRING" id="360807.ERS852392_00218"/>
<evidence type="ECO:0000313" key="2">
    <source>
        <dbReference type="EMBL" id="CRL36160.1"/>
    </source>
</evidence>
<evidence type="ECO:0008006" key="10">
    <source>
        <dbReference type="Google" id="ProtNLM"/>
    </source>
</evidence>
<dbReference type="EMBL" id="CVRS01000063">
    <property type="protein sequence ID" value="CRL36160.1"/>
    <property type="molecule type" value="Genomic_DNA"/>
</dbReference>
<evidence type="ECO:0000313" key="9">
    <source>
        <dbReference type="Proteomes" id="UP000286271"/>
    </source>
</evidence>
<feature type="transmembrane region" description="Helical" evidence="1">
    <location>
        <begin position="76"/>
        <end position="94"/>
    </location>
</feature>
<sequence length="103" mass="11575">MTTQTILEQAGIPLLLFVICMYYGLKLMILQDVSTIRGKNKEPVKDEKAYAKKGGALILFFGFATLVMTFLLFVDLYVALAQIVICTIIFGVLWKKMNDKYGA</sequence>
<keyword evidence="6" id="KW-1185">Reference proteome</keyword>
<dbReference type="OrthoDB" id="2003777at2"/>
<name>A0A0M6WHQ5_9FIRM</name>
<feature type="transmembrane region" description="Helical" evidence="1">
    <location>
        <begin position="50"/>
        <end position="70"/>
    </location>
</feature>
<reference evidence="8 9" key="3">
    <citation type="submission" date="2018-08" db="EMBL/GenBank/DDBJ databases">
        <title>A genome reference for cultivated species of the human gut microbiota.</title>
        <authorList>
            <person name="Zou Y."/>
            <person name="Xue W."/>
            <person name="Luo G."/>
        </authorList>
    </citation>
    <scope>NUCLEOTIDE SEQUENCE [LARGE SCALE GENOMIC DNA]</scope>
    <source>
        <strain evidence="5 9">AM27-11</strain>
        <strain evidence="4 8">AM32-8LB</strain>
    </source>
</reference>
<evidence type="ECO:0000313" key="5">
    <source>
        <dbReference type="EMBL" id="RHE98802.1"/>
    </source>
</evidence>
<evidence type="ECO:0000313" key="3">
    <source>
        <dbReference type="EMBL" id="CUN38723.1"/>
    </source>
</evidence>
<dbReference type="AlphaFoldDB" id="A0A0M6WHQ5"/>
<reference evidence="6" key="2">
    <citation type="submission" date="2015-05" db="EMBL/GenBank/DDBJ databases">
        <authorList>
            <consortium name="Pathogen Informatics"/>
        </authorList>
    </citation>
    <scope>NUCLEOTIDE SEQUENCE [LARGE SCALE GENOMIC DNA]</scope>
    <source>
        <strain evidence="3 7">2789STDY5608835</strain>
        <strain evidence="6">L1-83</strain>
    </source>
</reference>
<feature type="transmembrane region" description="Helical" evidence="1">
    <location>
        <begin position="12"/>
        <end position="29"/>
    </location>
</feature>
<evidence type="ECO:0000313" key="6">
    <source>
        <dbReference type="Proteomes" id="UP000049828"/>
    </source>
</evidence>